<evidence type="ECO:0000313" key="4">
    <source>
        <dbReference type="Proteomes" id="UP000014803"/>
    </source>
</evidence>
<feature type="transmembrane region" description="Helical" evidence="1">
    <location>
        <begin position="90"/>
        <end position="106"/>
    </location>
</feature>
<reference evidence="3 4" key="1">
    <citation type="journal article" date="2013" name="Sci. Rep.">
        <title>Extraordinary expansion of a Sorangium cellulosum genome from an alkaline milieu.</title>
        <authorList>
            <person name="Han K."/>
            <person name="Li Z.F."/>
            <person name="Peng R."/>
            <person name="Zhu L.P."/>
            <person name="Zhou T."/>
            <person name="Wang L.G."/>
            <person name="Li S.G."/>
            <person name="Zhang X.B."/>
            <person name="Hu W."/>
            <person name="Wu Z.H."/>
            <person name="Qin N."/>
            <person name="Li Y.Z."/>
        </authorList>
    </citation>
    <scope>NUCLEOTIDE SEQUENCE [LARGE SCALE GENOMIC DNA]</scope>
    <source>
        <strain evidence="3 4">So0157-2</strain>
    </source>
</reference>
<feature type="transmembrane region" description="Helical" evidence="1">
    <location>
        <begin position="64"/>
        <end position="83"/>
    </location>
</feature>
<feature type="domain" description="SPW repeat-containing integral membrane" evidence="2">
    <location>
        <begin position="41"/>
        <end position="128"/>
    </location>
</feature>
<evidence type="ECO:0000256" key="1">
    <source>
        <dbReference type="SAM" id="Phobius"/>
    </source>
</evidence>
<keyword evidence="1" id="KW-1133">Transmembrane helix</keyword>
<feature type="transmembrane region" description="Helical" evidence="1">
    <location>
        <begin position="112"/>
        <end position="130"/>
    </location>
</feature>
<sequence length="145" mass="15470">MTPARVMARAGGERERCAAEGAGAAAGEEGGAMQRRTAAVRGINVALGIWLFISAFLWRHSQGQFTNAWVVGALCVLFALLAIWAPRARYVSALLAIWLFVSAWSIPALSAWTVWNSALVAIGILIASLVPAEVEVRGARTVPRL</sequence>
<dbReference type="HOGENOM" id="CLU_149366_0_0_7"/>
<dbReference type="AlphaFoldDB" id="S4Y410"/>
<keyword evidence="1" id="KW-0812">Transmembrane</keyword>
<dbReference type="EMBL" id="CP003969">
    <property type="protein sequence ID" value="AGP39196.1"/>
    <property type="molecule type" value="Genomic_DNA"/>
</dbReference>
<dbReference type="InterPro" id="IPR005530">
    <property type="entry name" value="SPW"/>
</dbReference>
<dbReference type="eggNOG" id="ENOG5030TGT">
    <property type="taxonomic scope" value="Bacteria"/>
</dbReference>
<dbReference type="Pfam" id="PF03779">
    <property type="entry name" value="SPW"/>
    <property type="match status" value="1"/>
</dbReference>
<proteinExistence type="predicted"/>
<organism evidence="3 4">
    <name type="scientific">Sorangium cellulosum So0157-2</name>
    <dbReference type="NCBI Taxonomy" id="1254432"/>
    <lineage>
        <taxon>Bacteria</taxon>
        <taxon>Pseudomonadati</taxon>
        <taxon>Myxococcota</taxon>
        <taxon>Polyangia</taxon>
        <taxon>Polyangiales</taxon>
        <taxon>Polyangiaceae</taxon>
        <taxon>Sorangium</taxon>
    </lineage>
</organism>
<accession>S4Y410</accession>
<evidence type="ECO:0000313" key="3">
    <source>
        <dbReference type="EMBL" id="AGP39196.1"/>
    </source>
</evidence>
<keyword evidence="1" id="KW-0472">Membrane</keyword>
<gene>
    <name evidence="3" type="ORF">SCE1572_34760</name>
</gene>
<dbReference type="STRING" id="1254432.SCE1572_34760"/>
<name>S4Y410_SORCE</name>
<feature type="transmembrane region" description="Helical" evidence="1">
    <location>
        <begin position="38"/>
        <end position="58"/>
    </location>
</feature>
<protein>
    <recommendedName>
        <fullName evidence="2">SPW repeat-containing integral membrane domain-containing protein</fullName>
    </recommendedName>
</protein>
<evidence type="ECO:0000259" key="2">
    <source>
        <dbReference type="Pfam" id="PF03779"/>
    </source>
</evidence>
<dbReference type="KEGG" id="scu:SCE1572_34760"/>
<dbReference type="Proteomes" id="UP000014803">
    <property type="component" value="Chromosome"/>
</dbReference>
<dbReference type="PATRIC" id="fig|1254432.3.peg.7877"/>